<dbReference type="PANTHER" id="PTHR36849:SF1">
    <property type="entry name" value="CYTOPLASMIC PROTEIN"/>
    <property type="match status" value="1"/>
</dbReference>
<keyword evidence="2" id="KW-1185">Reference proteome</keyword>
<sequence>MRKPGLTIKRVYEAPAEADGIRVLVDRLWPRGMTKERAAIDIWAKDIAPSPDLRKWFDHKPERFEPFAESYRKELAASPAPMALLAELHGRHATLLYGAHDPAINHAVVLAAYLKGLP</sequence>
<proteinExistence type="predicted"/>
<evidence type="ECO:0000313" key="2">
    <source>
        <dbReference type="Proteomes" id="UP001237737"/>
    </source>
</evidence>
<dbReference type="RefSeq" id="WP_306846836.1">
    <property type="nucleotide sequence ID" value="NZ_JAUSSK010000001.1"/>
</dbReference>
<gene>
    <name evidence="1" type="ORF">J2T07_000341</name>
</gene>
<evidence type="ECO:0000313" key="1">
    <source>
        <dbReference type="EMBL" id="MDQ0008182.1"/>
    </source>
</evidence>
<reference evidence="1 2" key="1">
    <citation type="submission" date="2023-07" db="EMBL/GenBank/DDBJ databases">
        <title>Sorghum-associated microbial communities from plants grown in Nebraska, USA.</title>
        <authorList>
            <person name="Schachtman D."/>
        </authorList>
    </citation>
    <scope>NUCLEOTIDE SEQUENCE [LARGE SCALE GENOMIC DNA]</scope>
    <source>
        <strain evidence="1 2">CC60</strain>
    </source>
</reference>
<dbReference type="Pfam" id="PF22752">
    <property type="entry name" value="DUF488-N3i"/>
    <property type="match status" value="1"/>
</dbReference>
<name>A0ABT9SW22_9GAMM</name>
<dbReference type="PANTHER" id="PTHR36849">
    <property type="entry name" value="CYTOPLASMIC PROTEIN-RELATED"/>
    <property type="match status" value="1"/>
</dbReference>
<dbReference type="InterPro" id="IPR052552">
    <property type="entry name" value="YeaO-like"/>
</dbReference>
<protein>
    <submittedName>
        <fullName evidence="1">Uncharacterized protein YeaO (DUF488 family)</fullName>
    </submittedName>
</protein>
<accession>A0ABT9SW22</accession>
<organism evidence="1 2">
    <name type="scientific">Luteibacter jiangsuensis</name>
    <dbReference type="NCBI Taxonomy" id="637577"/>
    <lineage>
        <taxon>Bacteria</taxon>
        <taxon>Pseudomonadati</taxon>
        <taxon>Pseudomonadota</taxon>
        <taxon>Gammaproteobacteria</taxon>
        <taxon>Lysobacterales</taxon>
        <taxon>Rhodanobacteraceae</taxon>
        <taxon>Luteibacter</taxon>
    </lineage>
</organism>
<dbReference type="EMBL" id="JAUSSK010000001">
    <property type="protein sequence ID" value="MDQ0008182.1"/>
    <property type="molecule type" value="Genomic_DNA"/>
</dbReference>
<comment type="caution">
    <text evidence="1">The sequence shown here is derived from an EMBL/GenBank/DDBJ whole genome shotgun (WGS) entry which is preliminary data.</text>
</comment>
<dbReference type="Proteomes" id="UP001237737">
    <property type="component" value="Unassembled WGS sequence"/>
</dbReference>